<dbReference type="InterPro" id="IPR008636">
    <property type="entry name" value="Hook_C"/>
</dbReference>
<dbReference type="EMBL" id="VSRR010140618">
    <property type="protein sequence ID" value="MPD04336.1"/>
    <property type="molecule type" value="Genomic_DNA"/>
</dbReference>
<evidence type="ECO:0000259" key="2">
    <source>
        <dbReference type="Pfam" id="PF05622"/>
    </source>
</evidence>
<reference evidence="3 4" key="1">
    <citation type="submission" date="2019-05" db="EMBL/GenBank/DDBJ databases">
        <title>Another draft genome of Portunus trituberculatus and its Hox gene families provides insights of decapod evolution.</title>
        <authorList>
            <person name="Jeong J.-H."/>
            <person name="Song I."/>
            <person name="Kim S."/>
            <person name="Choi T."/>
            <person name="Kim D."/>
            <person name="Ryu S."/>
            <person name="Kim W."/>
        </authorList>
    </citation>
    <scope>NUCLEOTIDE SEQUENCE [LARGE SCALE GENOMIC DNA]</scope>
    <source>
        <tissue evidence="3">Muscle</tissue>
    </source>
</reference>
<dbReference type="Pfam" id="PF05622">
    <property type="entry name" value="HOOK"/>
    <property type="match status" value="1"/>
</dbReference>
<feature type="domain" description="Hook C-terminal" evidence="2">
    <location>
        <begin position="38"/>
        <end position="120"/>
    </location>
</feature>
<keyword evidence="4" id="KW-1185">Reference proteome</keyword>
<evidence type="ECO:0000256" key="1">
    <source>
        <dbReference type="SAM" id="MobiDB-lite"/>
    </source>
</evidence>
<name>A0A5B7KBW1_PORTR</name>
<evidence type="ECO:0000313" key="4">
    <source>
        <dbReference type="Proteomes" id="UP000324222"/>
    </source>
</evidence>
<feature type="region of interest" description="Disordered" evidence="1">
    <location>
        <begin position="1"/>
        <end position="69"/>
    </location>
</feature>
<accession>A0A5B7KBW1</accession>
<feature type="compositionally biased region" description="Pro residues" evidence="1">
    <location>
        <begin position="24"/>
        <end position="33"/>
    </location>
</feature>
<dbReference type="GO" id="GO:0031122">
    <property type="term" value="P:cytoplasmic microtubule organization"/>
    <property type="evidence" value="ECO:0007669"/>
    <property type="project" value="InterPro"/>
</dbReference>
<evidence type="ECO:0000313" key="3">
    <source>
        <dbReference type="EMBL" id="MPD04336.1"/>
    </source>
</evidence>
<dbReference type="OrthoDB" id="49395at2759"/>
<comment type="caution">
    <text evidence="3">The sequence shown here is derived from an EMBL/GenBank/DDBJ whole genome shotgun (WGS) entry which is preliminary data.</text>
</comment>
<sequence length="129" mass="14469">MELESEVEEARSTSFTATTTTPPAVAPPPPPRQDPADTRKLTDLERKLAEQREKVSRLEESLTKKEGEMEAMEERYKKYLGKAKSVIKTLDPKHNPALVPDVSHLRSAIQDKERIIETMEVGDGGLERG</sequence>
<feature type="compositionally biased region" description="Basic and acidic residues" evidence="1">
    <location>
        <begin position="34"/>
        <end position="69"/>
    </location>
</feature>
<organism evidence="3 4">
    <name type="scientific">Portunus trituberculatus</name>
    <name type="common">Swimming crab</name>
    <name type="synonym">Neptunus trituberculatus</name>
    <dbReference type="NCBI Taxonomy" id="210409"/>
    <lineage>
        <taxon>Eukaryota</taxon>
        <taxon>Metazoa</taxon>
        <taxon>Ecdysozoa</taxon>
        <taxon>Arthropoda</taxon>
        <taxon>Crustacea</taxon>
        <taxon>Multicrustacea</taxon>
        <taxon>Malacostraca</taxon>
        <taxon>Eumalacostraca</taxon>
        <taxon>Eucarida</taxon>
        <taxon>Decapoda</taxon>
        <taxon>Pleocyemata</taxon>
        <taxon>Brachyura</taxon>
        <taxon>Eubrachyura</taxon>
        <taxon>Portunoidea</taxon>
        <taxon>Portunidae</taxon>
        <taxon>Portuninae</taxon>
        <taxon>Portunus</taxon>
    </lineage>
</organism>
<dbReference type="AlphaFoldDB" id="A0A5B7KBW1"/>
<dbReference type="GO" id="GO:0008017">
    <property type="term" value="F:microtubule binding"/>
    <property type="evidence" value="ECO:0007669"/>
    <property type="project" value="InterPro"/>
</dbReference>
<proteinExistence type="predicted"/>
<dbReference type="Proteomes" id="UP000324222">
    <property type="component" value="Unassembled WGS sequence"/>
</dbReference>
<gene>
    <name evidence="3" type="ORF">E2C01_100017</name>
</gene>
<protein>
    <submittedName>
        <fullName evidence="3">Protein Hook</fullName>
    </submittedName>
</protein>